<gene>
    <name evidence="11" type="ORF">E1301_Tti022149</name>
</gene>
<keyword evidence="5 10" id="KW-1133">Transmembrane helix</keyword>
<dbReference type="NCBIfam" id="NF037979">
    <property type="entry name" value="Na_transp"/>
    <property type="match status" value="1"/>
</dbReference>
<reference evidence="11 12" key="1">
    <citation type="journal article" date="2019" name="Mol. Ecol. Resour.">
        <title>Chromosome-level genome assembly of Triplophysa tibetana, a fish adapted to the harsh high-altitude environment of the Tibetan Plateau.</title>
        <authorList>
            <person name="Yang X."/>
            <person name="Liu H."/>
            <person name="Ma Z."/>
            <person name="Zou Y."/>
            <person name="Zou M."/>
            <person name="Mao Y."/>
            <person name="Li X."/>
            <person name="Wang H."/>
            <person name="Chen T."/>
            <person name="Wang W."/>
            <person name="Yang R."/>
        </authorList>
    </citation>
    <scope>NUCLEOTIDE SEQUENCE [LARGE SCALE GENOMIC DNA]</scope>
    <source>
        <strain evidence="11">TTIB1903HZAU</strain>
        <tissue evidence="11">Muscle</tissue>
    </source>
</reference>
<evidence type="ECO:0000256" key="8">
    <source>
        <dbReference type="PIRSR" id="PIRSR600175-1"/>
    </source>
</evidence>
<dbReference type="PROSITE" id="PS50267">
    <property type="entry name" value="NA_NEUROTRAN_SYMP_3"/>
    <property type="match status" value="1"/>
</dbReference>
<evidence type="ECO:0000256" key="3">
    <source>
        <dbReference type="ARBA" id="ARBA00022692"/>
    </source>
</evidence>
<evidence type="ECO:0000256" key="9">
    <source>
        <dbReference type="RuleBase" id="RU003732"/>
    </source>
</evidence>
<evidence type="ECO:0000313" key="12">
    <source>
        <dbReference type="Proteomes" id="UP000324632"/>
    </source>
</evidence>
<evidence type="ECO:0000256" key="1">
    <source>
        <dbReference type="ARBA" id="ARBA00004141"/>
    </source>
</evidence>
<evidence type="ECO:0000256" key="7">
    <source>
        <dbReference type="ARBA" id="ARBA00023180"/>
    </source>
</evidence>
<feature type="transmembrane region" description="Helical" evidence="10">
    <location>
        <begin position="12"/>
        <end position="32"/>
    </location>
</feature>
<feature type="transmembrane region" description="Helical" evidence="10">
    <location>
        <begin position="464"/>
        <end position="487"/>
    </location>
</feature>
<dbReference type="GO" id="GO:0005298">
    <property type="term" value="F:proline:sodium symporter activity"/>
    <property type="evidence" value="ECO:0007669"/>
    <property type="project" value="TreeGrafter"/>
</dbReference>
<feature type="binding site" evidence="8">
    <location>
        <position position="28"/>
    </location>
    <ligand>
        <name>Na(+)</name>
        <dbReference type="ChEBI" id="CHEBI:29101"/>
        <label>1</label>
    </ligand>
</feature>
<feature type="transmembrane region" description="Helical" evidence="10">
    <location>
        <begin position="196"/>
        <end position="222"/>
    </location>
</feature>
<feature type="binding site" evidence="8">
    <location>
        <position position="403"/>
    </location>
    <ligand>
        <name>Na(+)</name>
        <dbReference type="ChEBI" id="CHEBI:29101"/>
        <label>1</label>
    </ligand>
</feature>
<name>A0A5A9N0U9_9TELE</name>
<keyword evidence="12" id="KW-1185">Reference proteome</keyword>
<dbReference type="GO" id="GO:1904271">
    <property type="term" value="P:L-proline import across plasma membrane"/>
    <property type="evidence" value="ECO:0007669"/>
    <property type="project" value="TreeGrafter"/>
</dbReference>
<keyword evidence="8" id="KW-0479">Metal-binding</keyword>
<evidence type="ECO:0000256" key="4">
    <source>
        <dbReference type="ARBA" id="ARBA00022847"/>
    </source>
</evidence>
<keyword evidence="7" id="KW-0325">Glycoprotein</keyword>
<feature type="transmembrane region" description="Helical" evidence="10">
    <location>
        <begin position="167"/>
        <end position="187"/>
    </location>
</feature>
<dbReference type="PROSITE" id="PS00610">
    <property type="entry name" value="NA_NEUROTRAN_SYMP_1"/>
    <property type="match status" value="1"/>
</dbReference>
<feature type="binding site" evidence="8">
    <location>
        <position position="407"/>
    </location>
    <ligand>
        <name>Na(+)</name>
        <dbReference type="ChEBI" id="CHEBI:29101"/>
        <label>1</label>
    </ligand>
</feature>
<dbReference type="PROSITE" id="PS00754">
    <property type="entry name" value="NA_NEUROTRAN_SYMP_2"/>
    <property type="match status" value="1"/>
</dbReference>
<feature type="binding site" evidence="8">
    <location>
        <position position="284"/>
    </location>
    <ligand>
        <name>Na(+)</name>
        <dbReference type="ChEBI" id="CHEBI:29101"/>
        <label>1</label>
    </ligand>
</feature>
<dbReference type="OrthoDB" id="6581954at2759"/>
<evidence type="ECO:0000313" key="11">
    <source>
        <dbReference type="EMBL" id="KAA0702596.1"/>
    </source>
</evidence>
<dbReference type="SUPFAM" id="SSF161070">
    <property type="entry name" value="SNF-like"/>
    <property type="match status" value="1"/>
</dbReference>
<sequence>MSKEARPSWDSPTQFVLACVSYAVGLGNVWRFPYLCQMHGGGGFLIPYLLMLVLEGIPLFCMELAIGQRMRLGCVGAWSAISPYLGGLGIASVVTSVYLSLYYNIINAWSFWYLFHSFQPVLPWSECPVNSNRSGYVEECEVASPTQYFFYRETLNISSSIDENGGVHMGVALCLLLAWVIVFLFVVRGIKSTGKVVYFTATFPYLVLIIYLIRGFTLHGAWNGVKYMFTPKLDQLANPQTWINAATQIFFSLGLGFGSLIAFASYNHQNNDFEKQAVAVSLINSGTSVFACMVTFAIYGFKATLNYESCLERMKLLLINTFDLSESDISIDNVTIWISDLNHTNPEMFSSIASKIEDCSLEAELDTAVEGTGLAFIVYSEAIKNMPVSQLWSVLYFIMLLLLGMGSMLGNITAIITPLGDLKILSRTFSNETINGLVCLVCLLLGLGFTTRSGSYWFTMFNDYGATLSLLFIVLFEVVSVCYIYGLKRFEKDIEDMLGHRPNWYWRVMWAVVSPVLLITLFIFYIISYIQGGTPTYQAWDKDLGRSVVKEYPPYGQAFIALLLVSSLSCIPLVALYELCKRKHRGQPIRQRQTVSTVSSGL</sequence>
<organism evidence="11 12">
    <name type="scientific">Triplophysa tibetana</name>
    <dbReference type="NCBI Taxonomy" id="1572043"/>
    <lineage>
        <taxon>Eukaryota</taxon>
        <taxon>Metazoa</taxon>
        <taxon>Chordata</taxon>
        <taxon>Craniata</taxon>
        <taxon>Vertebrata</taxon>
        <taxon>Euteleostomi</taxon>
        <taxon>Actinopterygii</taxon>
        <taxon>Neopterygii</taxon>
        <taxon>Teleostei</taxon>
        <taxon>Ostariophysi</taxon>
        <taxon>Cypriniformes</taxon>
        <taxon>Nemacheilidae</taxon>
        <taxon>Triplophysa</taxon>
    </lineage>
</organism>
<feature type="transmembrane region" description="Helical" evidence="10">
    <location>
        <begin position="558"/>
        <end position="580"/>
    </location>
</feature>
<feature type="transmembrane region" description="Helical" evidence="10">
    <location>
        <begin position="437"/>
        <end position="458"/>
    </location>
</feature>
<dbReference type="PRINTS" id="PR00176">
    <property type="entry name" value="NANEUSMPORT"/>
</dbReference>
<evidence type="ECO:0000256" key="10">
    <source>
        <dbReference type="SAM" id="Phobius"/>
    </source>
</evidence>
<protein>
    <recommendedName>
        <fullName evidence="9">Transporter</fullName>
    </recommendedName>
</protein>
<dbReference type="EMBL" id="SOYY01000024">
    <property type="protein sequence ID" value="KAA0702596.1"/>
    <property type="molecule type" value="Genomic_DNA"/>
</dbReference>
<keyword evidence="8" id="KW-0915">Sodium</keyword>
<proteinExistence type="inferred from homology"/>
<keyword evidence="3 9" id="KW-0812">Transmembrane</keyword>
<dbReference type="GO" id="GO:0015193">
    <property type="term" value="F:L-proline transmembrane transporter activity"/>
    <property type="evidence" value="ECO:0007669"/>
    <property type="project" value="TreeGrafter"/>
</dbReference>
<feature type="binding site" evidence="8">
    <location>
        <position position="24"/>
    </location>
    <ligand>
        <name>Na(+)</name>
        <dbReference type="ChEBI" id="CHEBI:29101"/>
        <label>1</label>
    </ligand>
</feature>
<dbReference type="PANTHER" id="PTHR11616">
    <property type="entry name" value="SODIUM/CHLORIDE DEPENDENT TRANSPORTER"/>
    <property type="match status" value="1"/>
</dbReference>
<keyword evidence="6 10" id="KW-0472">Membrane</keyword>
<dbReference type="Proteomes" id="UP000324632">
    <property type="component" value="Chromosome 24"/>
</dbReference>
<feature type="binding site" evidence="8">
    <location>
        <position position="252"/>
    </location>
    <ligand>
        <name>Na(+)</name>
        <dbReference type="ChEBI" id="CHEBI:29101"/>
        <label>1</label>
    </ligand>
</feature>
<keyword evidence="2 9" id="KW-0813">Transport</keyword>
<feature type="transmembrane region" description="Helical" evidence="10">
    <location>
        <begin position="242"/>
        <end position="266"/>
    </location>
</feature>
<dbReference type="GO" id="GO:0015816">
    <property type="term" value="P:glycine transport"/>
    <property type="evidence" value="ECO:0007669"/>
    <property type="project" value="TreeGrafter"/>
</dbReference>
<evidence type="ECO:0000256" key="2">
    <source>
        <dbReference type="ARBA" id="ARBA00022448"/>
    </source>
</evidence>
<dbReference type="GO" id="GO:0046872">
    <property type="term" value="F:metal ion binding"/>
    <property type="evidence" value="ECO:0007669"/>
    <property type="project" value="UniProtKB-KW"/>
</dbReference>
<comment type="caution">
    <text evidence="11">The sequence shown here is derived from an EMBL/GenBank/DDBJ whole genome shotgun (WGS) entry which is preliminary data.</text>
</comment>
<dbReference type="InterPro" id="IPR000175">
    <property type="entry name" value="Na/ntran_symport"/>
</dbReference>
<dbReference type="PANTHER" id="PTHR11616:SF44">
    <property type="entry name" value="SODIUM- AND CHLORIDE-DEPENDENT TRANSPORTER XTRP3"/>
    <property type="match status" value="1"/>
</dbReference>
<feature type="transmembrane region" description="Helical" evidence="10">
    <location>
        <begin position="44"/>
        <end position="66"/>
    </location>
</feature>
<dbReference type="PRINTS" id="PR01206">
    <property type="entry name" value="ORPHTRNSPORT"/>
</dbReference>
<comment type="similarity">
    <text evidence="9">Belongs to the sodium:neurotransmitter symporter (SNF) (TC 2.A.22) family.</text>
</comment>
<accession>A0A5A9N0U9</accession>
<feature type="transmembrane region" description="Helical" evidence="10">
    <location>
        <begin position="78"/>
        <end position="103"/>
    </location>
</feature>
<keyword evidence="4 9" id="KW-0769">Symport</keyword>
<feature type="transmembrane region" description="Helical" evidence="10">
    <location>
        <begin position="508"/>
        <end position="530"/>
    </location>
</feature>
<feature type="transmembrane region" description="Helical" evidence="10">
    <location>
        <begin position="394"/>
        <end position="416"/>
    </location>
</feature>
<dbReference type="InterPro" id="IPR002438">
    <property type="entry name" value="Neutral_aa_SLC6"/>
</dbReference>
<dbReference type="AlphaFoldDB" id="A0A5A9N0U9"/>
<feature type="binding site" evidence="8">
    <location>
        <position position="23"/>
    </location>
    <ligand>
        <name>Na(+)</name>
        <dbReference type="ChEBI" id="CHEBI:29101"/>
        <label>1</label>
    </ligand>
</feature>
<dbReference type="Pfam" id="PF00209">
    <property type="entry name" value="SNF"/>
    <property type="match status" value="1"/>
</dbReference>
<evidence type="ECO:0000256" key="6">
    <source>
        <dbReference type="ARBA" id="ARBA00023136"/>
    </source>
</evidence>
<comment type="subcellular location">
    <subcellularLocation>
        <location evidence="1">Membrane</location>
        <topology evidence="1">Multi-pass membrane protein</topology>
    </subcellularLocation>
</comment>
<dbReference type="GO" id="GO:0016324">
    <property type="term" value="C:apical plasma membrane"/>
    <property type="evidence" value="ECO:0007669"/>
    <property type="project" value="TreeGrafter"/>
</dbReference>
<evidence type="ECO:0000256" key="5">
    <source>
        <dbReference type="ARBA" id="ARBA00022989"/>
    </source>
</evidence>
<dbReference type="InterPro" id="IPR037272">
    <property type="entry name" value="SNS_sf"/>
</dbReference>
<feature type="transmembrane region" description="Helical" evidence="10">
    <location>
        <begin position="278"/>
        <end position="299"/>
    </location>
</feature>